<dbReference type="AlphaFoldDB" id="A0A0F9EH21"/>
<comment type="caution">
    <text evidence="1">The sequence shown here is derived from an EMBL/GenBank/DDBJ whole genome shotgun (WGS) entry which is preliminary data.</text>
</comment>
<accession>A0A0F9EH21</accession>
<reference evidence="1" key="1">
    <citation type="journal article" date="2015" name="Nature">
        <title>Complex archaea that bridge the gap between prokaryotes and eukaryotes.</title>
        <authorList>
            <person name="Spang A."/>
            <person name="Saw J.H."/>
            <person name="Jorgensen S.L."/>
            <person name="Zaremba-Niedzwiedzka K."/>
            <person name="Martijn J."/>
            <person name="Lind A.E."/>
            <person name="van Eijk R."/>
            <person name="Schleper C."/>
            <person name="Guy L."/>
            <person name="Ettema T.J."/>
        </authorList>
    </citation>
    <scope>NUCLEOTIDE SEQUENCE</scope>
</reference>
<protein>
    <submittedName>
        <fullName evidence="1">Uncharacterized protein</fullName>
    </submittedName>
</protein>
<dbReference type="EMBL" id="LAZR01034845">
    <property type="protein sequence ID" value="KKL39759.1"/>
    <property type="molecule type" value="Genomic_DNA"/>
</dbReference>
<proteinExistence type="predicted"/>
<name>A0A0F9EH21_9ZZZZ</name>
<evidence type="ECO:0000313" key="1">
    <source>
        <dbReference type="EMBL" id="KKL39759.1"/>
    </source>
</evidence>
<gene>
    <name evidence="1" type="ORF">LCGC14_2368020</name>
</gene>
<sequence>MSIMCGERSGNVSPPGPIRILLFNGVESPKPFLCGRCVRILRPWWRLLFRRRPGDVKAHVVVGNTNPWGTSYSLFAADVGDLDFHTSRKEVGRRLPRLSERMRECAERAAGA</sequence>
<organism evidence="1">
    <name type="scientific">marine sediment metagenome</name>
    <dbReference type="NCBI Taxonomy" id="412755"/>
    <lineage>
        <taxon>unclassified sequences</taxon>
        <taxon>metagenomes</taxon>
        <taxon>ecological metagenomes</taxon>
    </lineage>
</organism>